<feature type="domain" description="Histidine kinase" evidence="9">
    <location>
        <begin position="241"/>
        <end position="461"/>
    </location>
</feature>
<keyword evidence="6 10" id="KW-0418">Kinase</keyword>
<comment type="caution">
    <text evidence="10">The sequence shown here is derived from an EMBL/GenBank/DDBJ whole genome shotgun (WGS) entry which is preliminary data.</text>
</comment>
<comment type="subcellular location">
    <subcellularLocation>
        <location evidence="2">Membrane</location>
    </subcellularLocation>
</comment>
<dbReference type="Gene3D" id="3.30.565.10">
    <property type="entry name" value="Histidine kinase-like ATPase, C-terminal domain"/>
    <property type="match status" value="1"/>
</dbReference>
<evidence type="ECO:0000313" key="10">
    <source>
        <dbReference type="EMBL" id="MSS43204.1"/>
    </source>
</evidence>
<evidence type="ECO:0000256" key="1">
    <source>
        <dbReference type="ARBA" id="ARBA00000085"/>
    </source>
</evidence>
<evidence type="ECO:0000256" key="8">
    <source>
        <dbReference type="SAM" id="Phobius"/>
    </source>
</evidence>
<protein>
    <recommendedName>
        <fullName evidence="3">histidine kinase</fullName>
        <ecNumber evidence="3">2.7.13.3</ecNumber>
    </recommendedName>
</protein>
<feature type="transmembrane region" description="Helical" evidence="8">
    <location>
        <begin position="12"/>
        <end position="36"/>
    </location>
</feature>
<dbReference type="PANTHER" id="PTHR45453:SF1">
    <property type="entry name" value="PHOSPHATE REGULON SENSOR PROTEIN PHOR"/>
    <property type="match status" value="1"/>
</dbReference>
<dbReference type="PANTHER" id="PTHR45453">
    <property type="entry name" value="PHOSPHATE REGULON SENSOR PROTEIN PHOR"/>
    <property type="match status" value="1"/>
</dbReference>
<accession>A0A844FGU9</accession>
<dbReference type="PRINTS" id="PR00344">
    <property type="entry name" value="BCTRLSENSOR"/>
</dbReference>
<dbReference type="Proteomes" id="UP000462760">
    <property type="component" value="Unassembled WGS sequence"/>
</dbReference>
<comment type="catalytic activity">
    <reaction evidence="1">
        <text>ATP + protein L-histidine = ADP + protein N-phospho-L-histidine.</text>
        <dbReference type="EC" id="2.7.13.3"/>
    </reaction>
</comment>
<dbReference type="Pfam" id="PF02518">
    <property type="entry name" value="HATPase_c"/>
    <property type="match status" value="1"/>
</dbReference>
<dbReference type="Gene3D" id="1.10.287.130">
    <property type="match status" value="1"/>
</dbReference>
<dbReference type="InterPro" id="IPR036097">
    <property type="entry name" value="HisK_dim/P_sf"/>
</dbReference>
<dbReference type="InterPro" id="IPR036890">
    <property type="entry name" value="HATPase_C_sf"/>
</dbReference>
<dbReference type="Pfam" id="PF00512">
    <property type="entry name" value="HisKA"/>
    <property type="match status" value="1"/>
</dbReference>
<evidence type="ECO:0000256" key="3">
    <source>
        <dbReference type="ARBA" id="ARBA00012438"/>
    </source>
</evidence>
<reference evidence="10 11" key="1">
    <citation type="submission" date="2019-08" db="EMBL/GenBank/DDBJ databases">
        <title>In-depth cultivation of the pig gut microbiome towards novel bacterial diversity and tailored functional studies.</title>
        <authorList>
            <person name="Wylensek D."/>
            <person name="Hitch T.C.A."/>
            <person name="Clavel T."/>
        </authorList>
    </citation>
    <scope>NUCLEOTIDE SEQUENCE [LARGE SCALE GENOMIC DNA]</scope>
    <source>
        <strain evidence="10 11">Med78-601-WT-4W-RMD-3</strain>
    </source>
</reference>
<keyword evidence="8" id="KW-0812">Transmembrane</keyword>
<dbReference type="EC" id="2.7.13.3" evidence="3"/>
<dbReference type="InterPro" id="IPR004358">
    <property type="entry name" value="Sig_transdc_His_kin-like_C"/>
</dbReference>
<gene>
    <name evidence="10" type="ORF">FYJ27_05590</name>
</gene>
<keyword evidence="7" id="KW-0902">Two-component regulatory system</keyword>
<proteinExistence type="predicted"/>
<evidence type="ECO:0000256" key="5">
    <source>
        <dbReference type="ARBA" id="ARBA00022679"/>
    </source>
</evidence>
<evidence type="ECO:0000256" key="2">
    <source>
        <dbReference type="ARBA" id="ARBA00004370"/>
    </source>
</evidence>
<dbReference type="InterPro" id="IPR005467">
    <property type="entry name" value="His_kinase_dom"/>
</dbReference>
<dbReference type="EMBL" id="VULR01000006">
    <property type="protein sequence ID" value="MSS43204.1"/>
    <property type="molecule type" value="Genomic_DNA"/>
</dbReference>
<dbReference type="SUPFAM" id="SSF47384">
    <property type="entry name" value="Homodimeric domain of signal transducing histidine kinase"/>
    <property type="match status" value="1"/>
</dbReference>
<dbReference type="PROSITE" id="PS50109">
    <property type="entry name" value="HIS_KIN"/>
    <property type="match status" value="1"/>
</dbReference>
<keyword evidence="5" id="KW-0808">Transferase</keyword>
<dbReference type="SMART" id="SM00388">
    <property type="entry name" value="HisKA"/>
    <property type="match status" value="1"/>
</dbReference>
<organism evidence="10 11">
    <name type="scientific">Anaerosalibacter bizertensis</name>
    <dbReference type="NCBI Taxonomy" id="932217"/>
    <lineage>
        <taxon>Bacteria</taxon>
        <taxon>Bacillati</taxon>
        <taxon>Bacillota</taxon>
        <taxon>Tissierellia</taxon>
        <taxon>Tissierellales</taxon>
        <taxon>Sporanaerobacteraceae</taxon>
        <taxon>Anaerosalibacter</taxon>
    </lineage>
</organism>
<evidence type="ECO:0000256" key="4">
    <source>
        <dbReference type="ARBA" id="ARBA00022553"/>
    </source>
</evidence>
<dbReference type="AlphaFoldDB" id="A0A844FGU9"/>
<dbReference type="GO" id="GO:0005886">
    <property type="term" value="C:plasma membrane"/>
    <property type="evidence" value="ECO:0007669"/>
    <property type="project" value="TreeGrafter"/>
</dbReference>
<sequence length="462" mass="53237">MQSTMRFIRKNLLAFSFSLLILLIINFIILICWGYRTMKLDSSIIDPNILNDQLTSQINQSGPSIVIDEKSLITLEENNIWAMVIDDETGTVVWSKDLPKEIPTKYSRKDIALFSRYYLKDYPVFTYINNNKGLLVLGYPKDSYAKIPSNAFPLLFLRNLPRTIIYYLFLNLIIVFIIYMVSKRKLLKSINPITNAICKISNGEKIQLEEKGDLLDIKIAVNETSKQLLERDSMRANWITGISHDIRTPLSLIIGYADHLSQSKNLNEIEKKELELIQSNSAQIQSLVSNLNLTSRLEYNLVPMERKKISIVKILREIIVDYMNHEIYNELYDFNFISDTIPSSTMVHGDIKLLERAFRNLILNSMKHNPKGCQIQIEITMDTRNINIDISDNGIGASESQLIFLNSPLSEHIKENNKKEKSHGLGLLIVKQIIELHQGSLKFNSIENRGFNTRITLPLYEY</sequence>
<dbReference type="CDD" id="cd00082">
    <property type="entry name" value="HisKA"/>
    <property type="match status" value="1"/>
</dbReference>
<name>A0A844FGU9_9FIRM</name>
<keyword evidence="8" id="KW-1133">Transmembrane helix</keyword>
<dbReference type="InterPro" id="IPR003594">
    <property type="entry name" value="HATPase_dom"/>
</dbReference>
<dbReference type="GO" id="GO:0016036">
    <property type="term" value="P:cellular response to phosphate starvation"/>
    <property type="evidence" value="ECO:0007669"/>
    <property type="project" value="TreeGrafter"/>
</dbReference>
<dbReference type="GO" id="GO:0004721">
    <property type="term" value="F:phosphoprotein phosphatase activity"/>
    <property type="evidence" value="ECO:0007669"/>
    <property type="project" value="TreeGrafter"/>
</dbReference>
<evidence type="ECO:0000256" key="7">
    <source>
        <dbReference type="ARBA" id="ARBA00023012"/>
    </source>
</evidence>
<evidence type="ECO:0000259" key="9">
    <source>
        <dbReference type="PROSITE" id="PS50109"/>
    </source>
</evidence>
<dbReference type="InterPro" id="IPR003661">
    <property type="entry name" value="HisK_dim/P_dom"/>
</dbReference>
<dbReference type="OrthoDB" id="368131at2"/>
<keyword evidence="8" id="KW-0472">Membrane</keyword>
<dbReference type="SMART" id="SM00387">
    <property type="entry name" value="HATPase_c"/>
    <property type="match status" value="1"/>
</dbReference>
<feature type="transmembrane region" description="Helical" evidence="8">
    <location>
        <begin position="164"/>
        <end position="181"/>
    </location>
</feature>
<dbReference type="GO" id="GO:0000155">
    <property type="term" value="F:phosphorelay sensor kinase activity"/>
    <property type="evidence" value="ECO:0007669"/>
    <property type="project" value="InterPro"/>
</dbReference>
<dbReference type="InterPro" id="IPR050351">
    <property type="entry name" value="BphY/WalK/GraS-like"/>
</dbReference>
<evidence type="ECO:0000313" key="11">
    <source>
        <dbReference type="Proteomes" id="UP000462760"/>
    </source>
</evidence>
<evidence type="ECO:0000256" key="6">
    <source>
        <dbReference type="ARBA" id="ARBA00022777"/>
    </source>
</evidence>
<dbReference type="CDD" id="cd00075">
    <property type="entry name" value="HATPase"/>
    <property type="match status" value="1"/>
</dbReference>
<dbReference type="SUPFAM" id="SSF55874">
    <property type="entry name" value="ATPase domain of HSP90 chaperone/DNA topoisomerase II/histidine kinase"/>
    <property type="match status" value="1"/>
</dbReference>
<keyword evidence="4" id="KW-0597">Phosphoprotein</keyword>